<dbReference type="Proteomes" id="UP001305414">
    <property type="component" value="Unassembled WGS sequence"/>
</dbReference>
<comment type="caution">
    <text evidence="2">The sequence shown here is derived from an EMBL/GenBank/DDBJ whole genome shotgun (WGS) entry which is preliminary data.</text>
</comment>
<evidence type="ECO:0000313" key="2">
    <source>
        <dbReference type="EMBL" id="KAK5632376.1"/>
    </source>
</evidence>
<accession>A0AAN7ZAT2</accession>
<protein>
    <submittedName>
        <fullName evidence="2">Uncharacterized protein</fullName>
    </submittedName>
</protein>
<organism evidence="2 3">
    <name type="scientific">Xylaria bambusicola</name>
    <dbReference type="NCBI Taxonomy" id="326684"/>
    <lineage>
        <taxon>Eukaryota</taxon>
        <taxon>Fungi</taxon>
        <taxon>Dikarya</taxon>
        <taxon>Ascomycota</taxon>
        <taxon>Pezizomycotina</taxon>
        <taxon>Sordariomycetes</taxon>
        <taxon>Xylariomycetidae</taxon>
        <taxon>Xylariales</taxon>
        <taxon>Xylariaceae</taxon>
        <taxon>Xylaria</taxon>
    </lineage>
</organism>
<gene>
    <name evidence="2" type="ORF">RRF57_008090</name>
</gene>
<reference evidence="2 3" key="1">
    <citation type="submission" date="2023-10" db="EMBL/GenBank/DDBJ databases">
        <title>Draft genome sequence of Xylaria bambusicola isolate GMP-LS, the root and basal stem rot pathogen of sugarcane in Indonesia.</title>
        <authorList>
            <person name="Selvaraj P."/>
            <person name="Muralishankar V."/>
            <person name="Muruganantham S."/>
            <person name="Sp S."/>
            <person name="Haryani S."/>
            <person name="Lau K.J.X."/>
            <person name="Naqvi N.I."/>
        </authorList>
    </citation>
    <scope>NUCLEOTIDE SEQUENCE [LARGE SCALE GENOMIC DNA]</scope>
    <source>
        <strain evidence="2">GMP-LS</strain>
    </source>
</reference>
<feature type="transmembrane region" description="Helical" evidence="1">
    <location>
        <begin position="20"/>
        <end position="44"/>
    </location>
</feature>
<name>A0AAN7ZAT2_9PEZI</name>
<keyword evidence="1" id="KW-0812">Transmembrane</keyword>
<keyword evidence="1" id="KW-1133">Transmembrane helix</keyword>
<evidence type="ECO:0000256" key="1">
    <source>
        <dbReference type="SAM" id="Phobius"/>
    </source>
</evidence>
<dbReference type="AlphaFoldDB" id="A0AAN7ZAT2"/>
<keyword evidence="3" id="KW-1185">Reference proteome</keyword>
<proteinExistence type="predicted"/>
<evidence type="ECO:0000313" key="3">
    <source>
        <dbReference type="Proteomes" id="UP001305414"/>
    </source>
</evidence>
<keyword evidence="1" id="KW-0472">Membrane</keyword>
<sequence>MVFGFAIGSRDETCVPIRTLTIFVIIICFAFIFAIFNFVTIIVIGHLDIIILRCLIIRFQDLNHD</sequence>
<dbReference type="EMBL" id="JAWHQM010000024">
    <property type="protein sequence ID" value="KAK5632376.1"/>
    <property type="molecule type" value="Genomic_DNA"/>
</dbReference>